<evidence type="ECO:0000256" key="1">
    <source>
        <dbReference type="SAM" id="Coils"/>
    </source>
</evidence>
<protein>
    <submittedName>
        <fullName evidence="3">Uncharacterized protein</fullName>
    </submittedName>
</protein>
<evidence type="ECO:0000313" key="3">
    <source>
        <dbReference type="EMBL" id="MDM4017556.1"/>
    </source>
</evidence>
<feature type="chain" id="PRO_5046823387" evidence="2">
    <location>
        <begin position="28"/>
        <end position="152"/>
    </location>
</feature>
<keyword evidence="4" id="KW-1185">Reference proteome</keyword>
<organism evidence="3 4">
    <name type="scientific">Roseiconus lacunae</name>
    <dbReference type="NCBI Taxonomy" id="2605694"/>
    <lineage>
        <taxon>Bacteria</taxon>
        <taxon>Pseudomonadati</taxon>
        <taxon>Planctomycetota</taxon>
        <taxon>Planctomycetia</taxon>
        <taxon>Pirellulales</taxon>
        <taxon>Pirellulaceae</taxon>
        <taxon>Roseiconus</taxon>
    </lineage>
</organism>
<reference evidence="3 4" key="1">
    <citation type="submission" date="2023-06" db="EMBL/GenBank/DDBJ databases">
        <title>Roseiconus lacunae JC819 isolated from Gulf of Mannar region, Tamil Nadu.</title>
        <authorList>
            <person name="Pk S."/>
            <person name="Ch S."/>
            <person name="Ch V.R."/>
        </authorList>
    </citation>
    <scope>NUCLEOTIDE SEQUENCE [LARGE SCALE GENOMIC DNA]</scope>
    <source>
        <strain evidence="3 4">JC819</strain>
    </source>
</reference>
<comment type="caution">
    <text evidence="3">The sequence shown here is derived from an EMBL/GenBank/DDBJ whole genome shotgun (WGS) entry which is preliminary data.</text>
</comment>
<gene>
    <name evidence="3" type="ORF">QTN89_19060</name>
</gene>
<feature type="coiled-coil region" evidence="1">
    <location>
        <begin position="69"/>
        <end position="133"/>
    </location>
</feature>
<feature type="signal peptide" evidence="2">
    <location>
        <begin position="1"/>
        <end position="27"/>
    </location>
</feature>
<dbReference type="Proteomes" id="UP001239462">
    <property type="component" value="Unassembled WGS sequence"/>
</dbReference>
<dbReference type="EMBL" id="JASZZN010000014">
    <property type="protein sequence ID" value="MDM4017556.1"/>
    <property type="molecule type" value="Genomic_DNA"/>
</dbReference>
<proteinExistence type="predicted"/>
<keyword evidence="2" id="KW-0732">Signal</keyword>
<sequence>MSFSFRNAVLSAAFTLAAVWAPANSFAELKVAVGSPLPNTGIQLSSEETDRPSFSIDDKMFSELLQQILSEAIAEYQFLQSLLAEEMQNAPQQASFGSKAEYAEALQEWARAVAELQAELDRLEQEINSLIILTTNSDHLTLPLGTGLGNSR</sequence>
<name>A0ABT7PM40_9BACT</name>
<evidence type="ECO:0000313" key="4">
    <source>
        <dbReference type="Proteomes" id="UP001239462"/>
    </source>
</evidence>
<keyword evidence="1" id="KW-0175">Coiled coil</keyword>
<evidence type="ECO:0000256" key="2">
    <source>
        <dbReference type="SAM" id="SignalP"/>
    </source>
</evidence>
<dbReference type="RefSeq" id="WP_289165043.1">
    <property type="nucleotide sequence ID" value="NZ_JASZZN010000014.1"/>
</dbReference>
<accession>A0ABT7PM40</accession>